<dbReference type="GO" id="GO:0072572">
    <property type="term" value="F:poly-ADP-D-ribose binding"/>
    <property type="evidence" value="ECO:0007669"/>
    <property type="project" value="TreeGrafter"/>
</dbReference>
<dbReference type="STRING" id="151549.A0A4C1SXU3"/>
<dbReference type="InterPro" id="IPR019361">
    <property type="entry name" value="HPF1"/>
</dbReference>
<dbReference type="Pfam" id="PF10228">
    <property type="entry name" value="HPF1"/>
    <property type="match status" value="1"/>
</dbReference>
<keyword evidence="6" id="KW-0175">Coiled coil</keyword>
<comment type="similarity">
    <text evidence="3">Belongs to the HPF1 family.</text>
</comment>
<proteinExistence type="inferred from homology"/>
<evidence type="ECO:0000313" key="7">
    <source>
        <dbReference type="EMBL" id="GBP07019.1"/>
    </source>
</evidence>
<evidence type="ECO:0000256" key="3">
    <source>
        <dbReference type="ARBA" id="ARBA00010803"/>
    </source>
</evidence>
<evidence type="ECO:0000313" key="8">
    <source>
        <dbReference type="Proteomes" id="UP000299102"/>
    </source>
</evidence>
<dbReference type="PANTHER" id="PTHR13386:SF1">
    <property type="entry name" value="HISTONE PARYLATION FACTOR 1"/>
    <property type="match status" value="1"/>
</dbReference>
<keyword evidence="4" id="KW-0158">Chromosome</keyword>
<reference evidence="7 8" key="1">
    <citation type="journal article" date="2019" name="Commun. Biol.">
        <title>The bagworm genome reveals a unique fibroin gene that provides high tensile strength.</title>
        <authorList>
            <person name="Kono N."/>
            <person name="Nakamura H."/>
            <person name="Ohtoshi R."/>
            <person name="Tomita M."/>
            <person name="Numata K."/>
            <person name="Arakawa K."/>
        </authorList>
    </citation>
    <scope>NUCLEOTIDE SEQUENCE [LARGE SCALE GENOMIC DNA]</scope>
</reference>
<evidence type="ECO:0000256" key="1">
    <source>
        <dbReference type="ARBA" id="ARBA00004123"/>
    </source>
</evidence>
<keyword evidence="8" id="KW-1185">Reference proteome</keyword>
<sequence>MPSDFYIFFEKLKEDGSIEEILSSVNLQLIGPYDLLLGKLPMIEEKELYLIHWRFFYDPPEFQAVLKCKGKSQLHFGYFRDNPNEAPEFVASNDSEKDCKITPLAHNIFGAVYTYLQNQKQHSPFTSVACHKLMEKVKKWAESENFSLEKYDMKKRQSKIVSKTFHGAGIVVPYDKKTQMGYRPLVENERTIKKLFEKIENAQEQTDKDKALSELQPVITYASIAMDESDFGTGLEIGINMFCSEDLLWIWALVHKDTLDKLM</sequence>
<dbReference type="EMBL" id="BGZK01000024">
    <property type="protein sequence ID" value="GBP07019.1"/>
    <property type="molecule type" value="Genomic_DNA"/>
</dbReference>
<evidence type="ECO:0000256" key="6">
    <source>
        <dbReference type="SAM" id="Coils"/>
    </source>
</evidence>
<evidence type="ECO:0000256" key="5">
    <source>
        <dbReference type="ARBA" id="ARBA00023242"/>
    </source>
</evidence>
<dbReference type="GO" id="GO:0005634">
    <property type="term" value="C:nucleus"/>
    <property type="evidence" value="ECO:0007669"/>
    <property type="project" value="UniProtKB-SubCell"/>
</dbReference>
<accession>A0A4C1SXU3</accession>
<dbReference type="AlphaFoldDB" id="A0A4C1SXU3"/>
<evidence type="ECO:0000256" key="4">
    <source>
        <dbReference type="ARBA" id="ARBA00022454"/>
    </source>
</evidence>
<organism evidence="7 8">
    <name type="scientific">Eumeta variegata</name>
    <name type="common">Bagworm moth</name>
    <name type="synonym">Eumeta japonica</name>
    <dbReference type="NCBI Taxonomy" id="151549"/>
    <lineage>
        <taxon>Eukaryota</taxon>
        <taxon>Metazoa</taxon>
        <taxon>Ecdysozoa</taxon>
        <taxon>Arthropoda</taxon>
        <taxon>Hexapoda</taxon>
        <taxon>Insecta</taxon>
        <taxon>Pterygota</taxon>
        <taxon>Neoptera</taxon>
        <taxon>Endopterygota</taxon>
        <taxon>Lepidoptera</taxon>
        <taxon>Glossata</taxon>
        <taxon>Ditrysia</taxon>
        <taxon>Tineoidea</taxon>
        <taxon>Psychidae</taxon>
        <taxon>Oiketicinae</taxon>
        <taxon>Eumeta</taxon>
    </lineage>
</organism>
<evidence type="ECO:0000256" key="2">
    <source>
        <dbReference type="ARBA" id="ARBA00004286"/>
    </source>
</evidence>
<gene>
    <name evidence="7" type="primary">HPF1</name>
    <name evidence="7" type="ORF">EVAR_4444_1</name>
</gene>
<dbReference type="PANTHER" id="PTHR13386">
    <property type="entry name" value="HISTONE PARYLATION FACTOR 1"/>
    <property type="match status" value="1"/>
</dbReference>
<dbReference type="GO" id="GO:0006974">
    <property type="term" value="P:DNA damage response"/>
    <property type="evidence" value="ECO:0007669"/>
    <property type="project" value="InterPro"/>
</dbReference>
<protein>
    <submittedName>
        <fullName evidence="7">Histone PARylation factor 1</fullName>
    </submittedName>
</protein>
<dbReference type="GO" id="GO:0005694">
    <property type="term" value="C:chromosome"/>
    <property type="evidence" value="ECO:0007669"/>
    <property type="project" value="UniProtKB-SubCell"/>
</dbReference>
<dbReference type="Proteomes" id="UP000299102">
    <property type="component" value="Unassembled WGS sequence"/>
</dbReference>
<keyword evidence="5" id="KW-0539">Nucleus</keyword>
<name>A0A4C1SXU3_EUMVA</name>
<comment type="caution">
    <text evidence="7">The sequence shown here is derived from an EMBL/GenBank/DDBJ whole genome shotgun (WGS) entry which is preliminary data.</text>
</comment>
<feature type="coiled-coil region" evidence="6">
    <location>
        <begin position="185"/>
        <end position="212"/>
    </location>
</feature>
<dbReference type="OrthoDB" id="416496at2759"/>
<dbReference type="GO" id="GO:0042393">
    <property type="term" value="F:histone binding"/>
    <property type="evidence" value="ECO:0007669"/>
    <property type="project" value="InterPro"/>
</dbReference>
<comment type="subcellular location">
    <subcellularLocation>
        <location evidence="2">Chromosome</location>
    </subcellularLocation>
    <subcellularLocation>
        <location evidence="1">Nucleus</location>
    </subcellularLocation>
</comment>